<evidence type="ECO:0000256" key="5">
    <source>
        <dbReference type="ARBA" id="ARBA00044539"/>
    </source>
</evidence>
<evidence type="ECO:0000259" key="9">
    <source>
        <dbReference type="Pfam" id="PF12038"/>
    </source>
</evidence>
<protein>
    <recommendedName>
        <fullName evidence="5">tRNA-queuosine alpha-mannosyltransferase</fullName>
        <ecNumber evidence="4">2.4.1.110</ecNumber>
    </recommendedName>
</protein>
<evidence type="ECO:0000259" key="8">
    <source>
        <dbReference type="Pfam" id="PF00534"/>
    </source>
</evidence>
<evidence type="ECO:0000256" key="1">
    <source>
        <dbReference type="ARBA" id="ARBA00009481"/>
    </source>
</evidence>
<dbReference type="Pfam" id="PF12038">
    <property type="entry name" value="QTMAN_N"/>
    <property type="match status" value="1"/>
</dbReference>
<dbReference type="InterPro" id="IPR001296">
    <property type="entry name" value="Glyco_trans_1"/>
</dbReference>
<dbReference type="OMA" id="CYPIAPN"/>
<evidence type="ECO:0000256" key="7">
    <source>
        <dbReference type="SAM" id="SignalP"/>
    </source>
</evidence>
<name>A0A087UDF2_STEMI</name>
<dbReference type="GO" id="GO:0016438">
    <property type="term" value="F:tRNA-queuosine(34) beta-mannosyltransferase activity"/>
    <property type="evidence" value="ECO:0007669"/>
    <property type="project" value="UniProtKB-EC"/>
</dbReference>
<dbReference type="Pfam" id="PF00534">
    <property type="entry name" value="Glycos_transf_1"/>
    <property type="match status" value="1"/>
</dbReference>
<dbReference type="PANTHER" id="PTHR13615:SF3">
    <property type="entry name" value="GLYCOSYLTRANSFERASE-LIKE DOMAIN-CONTAINING PROTEIN 1"/>
    <property type="match status" value="1"/>
</dbReference>
<keyword evidence="2" id="KW-0328">Glycosyltransferase</keyword>
<evidence type="ECO:0000256" key="4">
    <source>
        <dbReference type="ARBA" id="ARBA00044517"/>
    </source>
</evidence>
<comment type="similarity">
    <text evidence="1">Belongs to the glycosyltransferase group 1 family. Glycosyltransferase 4 subfamily.</text>
</comment>
<dbReference type="InterPro" id="IPR022701">
    <property type="entry name" value="QTMAN_N"/>
</dbReference>
<reference evidence="10 11" key="1">
    <citation type="submission" date="2013-11" db="EMBL/GenBank/DDBJ databases">
        <title>Genome sequencing of Stegodyphus mimosarum.</title>
        <authorList>
            <person name="Bechsgaard J."/>
        </authorList>
    </citation>
    <scope>NUCLEOTIDE SEQUENCE [LARGE SCALE GENOMIC DNA]</scope>
</reference>
<dbReference type="InterPro" id="IPR051862">
    <property type="entry name" value="GT-like_domain_containing_1"/>
</dbReference>
<evidence type="ECO:0000256" key="6">
    <source>
        <dbReference type="ARBA" id="ARBA00048439"/>
    </source>
</evidence>
<comment type="catalytic activity">
    <reaction evidence="6">
        <text>queuosine(34) in tRNA(Asp) + GDP-alpha-D-mannose = O-4''-alpha-D-mannosylqueuosine(34) in tRNA(Asp) + GDP + H(+)</text>
        <dbReference type="Rhea" id="RHEA:12885"/>
        <dbReference type="Rhea" id="RHEA-COMP:18572"/>
        <dbReference type="Rhea" id="RHEA-COMP:18581"/>
        <dbReference type="ChEBI" id="CHEBI:15378"/>
        <dbReference type="ChEBI" id="CHEBI:57527"/>
        <dbReference type="ChEBI" id="CHEBI:58189"/>
        <dbReference type="ChEBI" id="CHEBI:194431"/>
        <dbReference type="ChEBI" id="CHEBI:194442"/>
        <dbReference type="EC" id="2.4.1.110"/>
    </reaction>
    <physiologicalReaction direction="left-to-right" evidence="6">
        <dbReference type="Rhea" id="RHEA:12886"/>
    </physiologicalReaction>
</comment>
<dbReference type="OrthoDB" id="10032790at2759"/>
<keyword evidence="11" id="KW-1185">Reference proteome</keyword>
<dbReference type="PANTHER" id="PTHR13615">
    <property type="entry name" value="GLYCOSYLTRANSFERASE-LIKE 1"/>
    <property type="match status" value="1"/>
</dbReference>
<accession>A0A087UDF2</accession>
<proteinExistence type="inferred from homology"/>
<organism evidence="10 11">
    <name type="scientific">Stegodyphus mimosarum</name>
    <name type="common">African social velvet spider</name>
    <dbReference type="NCBI Taxonomy" id="407821"/>
    <lineage>
        <taxon>Eukaryota</taxon>
        <taxon>Metazoa</taxon>
        <taxon>Ecdysozoa</taxon>
        <taxon>Arthropoda</taxon>
        <taxon>Chelicerata</taxon>
        <taxon>Arachnida</taxon>
        <taxon>Araneae</taxon>
        <taxon>Araneomorphae</taxon>
        <taxon>Entelegynae</taxon>
        <taxon>Eresoidea</taxon>
        <taxon>Eresidae</taxon>
        <taxon>Stegodyphus</taxon>
    </lineage>
</organism>
<sequence>MCLNFKSCLLTLCVTHVLFVYCGYAEEVMSRKRILLIEPFYGGSHKQLIDLIYSLFPNISSLHTMPAKKWHWKALTSPLHLAQTIPTEHDFCVLFTSSVLPLAEFVALRPDLARLHKIVYFHENQLVYPVQERKQRYFQHGYNDVLTCLVADKVLFNSYFNKESLLSNLSTFFNIMPDYRPKNLEDLIRPKCEILYFPIDIPKYNISESGALFQNCSEKRKEKLKEKLHIVWPHRWEHDKDPETFFSVIFRLKDSGEDFHLSVIGETYSEKPKIFEEAELHLRENIINWGYKESKTDYFQVLQSADVAVSTAVHEFFGVSMIEAAYFGCYPLCPKKLAYPEIYPGKYLYNTPNQLYKRLKYFCKNPPAARNHKNEVDFSKFSWETMKT</sequence>
<dbReference type="AlphaFoldDB" id="A0A087UDF2"/>
<dbReference type="SUPFAM" id="SSF53756">
    <property type="entry name" value="UDP-Glycosyltransferase/glycogen phosphorylase"/>
    <property type="match status" value="1"/>
</dbReference>
<evidence type="ECO:0000256" key="3">
    <source>
        <dbReference type="ARBA" id="ARBA00022679"/>
    </source>
</evidence>
<dbReference type="EMBL" id="KK119326">
    <property type="protein sequence ID" value="KFM75391.1"/>
    <property type="molecule type" value="Genomic_DNA"/>
</dbReference>
<evidence type="ECO:0000313" key="11">
    <source>
        <dbReference type="Proteomes" id="UP000054359"/>
    </source>
</evidence>
<keyword evidence="7" id="KW-0732">Signal</keyword>
<dbReference type="STRING" id="407821.A0A087UDF2"/>
<feature type="chain" id="PRO_5001830513" description="tRNA-queuosine alpha-mannosyltransferase" evidence="7">
    <location>
        <begin position="26"/>
        <end position="388"/>
    </location>
</feature>
<keyword evidence="3 10" id="KW-0808">Transferase</keyword>
<dbReference type="EC" id="2.4.1.110" evidence="4"/>
<feature type="signal peptide" evidence="7">
    <location>
        <begin position="1"/>
        <end position="25"/>
    </location>
</feature>
<feature type="domain" description="Glycosyl transferase family 1" evidence="8">
    <location>
        <begin position="220"/>
        <end position="342"/>
    </location>
</feature>
<dbReference type="Proteomes" id="UP000054359">
    <property type="component" value="Unassembled WGS sequence"/>
</dbReference>
<gene>
    <name evidence="10" type="ORF">X975_06746</name>
</gene>
<feature type="non-terminal residue" evidence="10">
    <location>
        <position position="388"/>
    </location>
</feature>
<dbReference type="Gene3D" id="3.40.50.2000">
    <property type="entry name" value="Glycogen Phosphorylase B"/>
    <property type="match status" value="1"/>
</dbReference>
<evidence type="ECO:0000256" key="2">
    <source>
        <dbReference type="ARBA" id="ARBA00022676"/>
    </source>
</evidence>
<feature type="domain" description="tRNA-queuosine alpha-mannosyltransferase N-terminal" evidence="9">
    <location>
        <begin position="33"/>
        <end position="199"/>
    </location>
</feature>
<evidence type="ECO:0000313" key="10">
    <source>
        <dbReference type="EMBL" id="KFM75391.1"/>
    </source>
</evidence>